<sequence>MKFPRSTKGTRSLDERWHRKAEQAKRTTTGLDEWSDREIERWDLDDPARKPTGRKHPETWRYDKPLRRVNRSSGGDRRRDARENQDIGDAEEDRA</sequence>
<dbReference type="KEGG" id="halu:HUG12_14255"/>
<proteinExistence type="predicted"/>
<accession>A0A7D5LBC7</accession>
<evidence type="ECO:0000313" key="3">
    <source>
        <dbReference type="Proteomes" id="UP000509626"/>
    </source>
</evidence>
<feature type="region of interest" description="Disordered" evidence="1">
    <location>
        <begin position="1"/>
        <end position="95"/>
    </location>
</feature>
<name>A0A7D5LBC7_9EURY</name>
<dbReference type="EMBL" id="CP058579">
    <property type="protein sequence ID" value="QLG62826.1"/>
    <property type="molecule type" value="Genomic_DNA"/>
</dbReference>
<dbReference type="GeneID" id="56038644"/>
<evidence type="ECO:0000256" key="1">
    <source>
        <dbReference type="SAM" id="MobiDB-lite"/>
    </source>
</evidence>
<dbReference type="AlphaFoldDB" id="A0A7D5LBC7"/>
<reference evidence="2 3" key="1">
    <citation type="submission" date="2020-06" db="EMBL/GenBank/DDBJ databases">
        <title>NJ-3-1, isolated from saline soil.</title>
        <authorList>
            <person name="Cui H.L."/>
            <person name="Shi X."/>
        </authorList>
    </citation>
    <scope>NUCLEOTIDE SEQUENCE [LARGE SCALE GENOMIC DNA]</scope>
    <source>
        <strain evidence="2 3">NJ-3-1</strain>
    </source>
</reference>
<dbReference type="RefSeq" id="WP_179269411.1">
    <property type="nucleotide sequence ID" value="NZ_CP058579.1"/>
</dbReference>
<gene>
    <name evidence="2" type="ORF">HUG12_14255</name>
</gene>
<feature type="compositionally biased region" description="Basic and acidic residues" evidence="1">
    <location>
        <begin position="34"/>
        <end position="66"/>
    </location>
</feature>
<protein>
    <submittedName>
        <fullName evidence="2">Uncharacterized protein</fullName>
    </submittedName>
</protein>
<evidence type="ECO:0000313" key="2">
    <source>
        <dbReference type="EMBL" id="QLG62826.1"/>
    </source>
</evidence>
<feature type="compositionally biased region" description="Basic and acidic residues" evidence="1">
    <location>
        <begin position="11"/>
        <end position="25"/>
    </location>
</feature>
<organism evidence="2 3">
    <name type="scientific">Halorarum salinum</name>
    <dbReference type="NCBI Taxonomy" id="2743089"/>
    <lineage>
        <taxon>Archaea</taxon>
        <taxon>Methanobacteriati</taxon>
        <taxon>Methanobacteriota</taxon>
        <taxon>Stenosarchaea group</taxon>
        <taxon>Halobacteria</taxon>
        <taxon>Halobacteriales</taxon>
        <taxon>Haloferacaceae</taxon>
        <taxon>Halorarum</taxon>
    </lineage>
</organism>
<keyword evidence="3" id="KW-1185">Reference proteome</keyword>
<dbReference type="Proteomes" id="UP000509626">
    <property type="component" value="Chromosome"/>
</dbReference>
<feature type="compositionally biased region" description="Acidic residues" evidence="1">
    <location>
        <begin position="86"/>
        <end position="95"/>
    </location>
</feature>
<feature type="compositionally biased region" description="Basic and acidic residues" evidence="1">
    <location>
        <begin position="74"/>
        <end position="85"/>
    </location>
</feature>